<sequence>MVIHDKKGQELINIHSQKDMVTTVQHTQATVVNGPHQTNTVTNGFQVTKVKKRVELESQTEFISLKAATEIVLEVGASRIRMEANGKITIQGLHVDVIGTNRIDLNTNGGAHSTTSASLPNKHASNNEKKEPTGSAVATKHNGSSGTLSIAAQTKTGIKSTSTQVTDAGKKLVTPKAISEQEYVAAAKKLNVEVAAVKAVAEVESKGRPFLDDGRPVILFERHRFHANTRGVYDEIAPHISNANFGGYGKPGANQYERLNEAIKLDRTAALKSASWGQFQIMGENYKQAGFSSVEDFVTASSENAGRQLEGFVNFIKNDKRLLNALNEKDWKTFAKIYNGPAYKRNAYDKKMEEAYEKYSQ</sequence>
<feature type="compositionally biased region" description="Polar residues" evidence="1">
    <location>
        <begin position="108"/>
        <end position="119"/>
    </location>
</feature>
<organism evidence="3 4">
    <name type="scientific">Noviherbaspirillum album</name>
    <dbReference type="NCBI Taxonomy" id="3080276"/>
    <lineage>
        <taxon>Bacteria</taxon>
        <taxon>Pseudomonadati</taxon>
        <taxon>Pseudomonadota</taxon>
        <taxon>Betaproteobacteria</taxon>
        <taxon>Burkholderiales</taxon>
        <taxon>Oxalobacteraceae</taxon>
        <taxon>Noviherbaspirillum</taxon>
    </lineage>
</organism>
<keyword evidence="4" id="KW-1185">Reference proteome</keyword>
<reference evidence="3 4" key="1">
    <citation type="submission" date="2023-10" db="EMBL/GenBank/DDBJ databases">
        <title>Noviherbaspirillum sp. CPCC 100848 genome assembly.</title>
        <authorList>
            <person name="Li X.Y."/>
            <person name="Fang X.M."/>
        </authorList>
    </citation>
    <scope>NUCLEOTIDE SEQUENCE [LARGE SCALE GENOMIC DNA]</scope>
    <source>
        <strain evidence="3 4">CPCC 100848</strain>
    </source>
</reference>
<feature type="domain" description="N-acetylmuramidase" evidence="2">
    <location>
        <begin position="193"/>
        <end position="359"/>
    </location>
</feature>
<dbReference type="InterPro" id="IPR024408">
    <property type="entry name" value="Muramidase"/>
</dbReference>
<dbReference type="Pfam" id="PF11860">
    <property type="entry name" value="Muramidase"/>
    <property type="match status" value="1"/>
</dbReference>
<proteinExistence type="predicted"/>
<name>A0ABU6JJW6_9BURK</name>
<feature type="region of interest" description="Disordered" evidence="1">
    <location>
        <begin position="108"/>
        <end position="144"/>
    </location>
</feature>
<evidence type="ECO:0000313" key="4">
    <source>
        <dbReference type="Proteomes" id="UP001352263"/>
    </source>
</evidence>
<evidence type="ECO:0000259" key="2">
    <source>
        <dbReference type="Pfam" id="PF11860"/>
    </source>
</evidence>
<comment type="caution">
    <text evidence="3">The sequence shown here is derived from an EMBL/GenBank/DDBJ whole genome shotgun (WGS) entry which is preliminary data.</text>
</comment>
<dbReference type="EMBL" id="JAWIIV010000087">
    <property type="protein sequence ID" value="MEC4723840.1"/>
    <property type="molecule type" value="Genomic_DNA"/>
</dbReference>
<dbReference type="RefSeq" id="WP_326510442.1">
    <property type="nucleotide sequence ID" value="NZ_JAWIIV010000087.1"/>
</dbReference>
<dbReference type="Proteomes" id="UP001352263">
    <property type="component" value="Unassembled WGS sequence"/>
</dbReference>
<gene>
    <name evidence="3" type="ORF">RY831_32545</name>
</gene>
<accession>A0ABU6JJW6</accession>
<protein>
    <submittedName>
        <fullName evidence="3">N-acetylmuramidase domain-containing protein</fullName>
    </submittedName>
</protein>
<evidence type="ECO:0000256" key="1">
    <source>
        <dbReference type="SAM" id="MobiDB-lite"/>
    </source>
</evidence>
<evidence type="ECO:0000313" key="3">
    <source>
        <dbReference type="EMBL" id="MEC4723840.1"/>
    </source>
</evidence>